<dbReference type="SUPFAM" id="SSF54001">
    <property type="entry name" value="Cysteine proteinases"/>
    <property type="match status" value="1"/>
</dbReference>
<dbReference type="Gene3D" id="3.10.620.30">
    <property type="match status" value="1"/>
</dbReference>
<name>A0ABR6YGV6_9BURK</name>
<evidence type="ECO:0000313" key="2">
    <source>
        <dbReference type="Proteomes" id="UP000624279"/>
    </source>
</evidence>
<sequence length="188" mass="21049">MRSLGGDEQIFNEWSNLITSNIDAPIDVKLQKVNLFFNRKIIYTDDNEAWGQSDYWATLLESLAKKKGDCEDFVIAKYFSLRNLNIPDTQLRLVYVKARIGGVNSSITQAHMVLAYYPTADAEPLILDNLISDIRPASRRNDLAPIFSFNGQGIFAGAASNASLGPGGTSRLSRWQDLLERARKEGFE</sequence>
<dbReference type="PANTHER" id="PTHR39327:SF1">
    <property type="entry name" value="BLR5470 PROTEIN"/>
    <property type="match status" value="1"/>
</dbReference>
<keyword evidence="2" id="KW-1185">Reference proteome</keyword>
<reference evidence="1 2" key="1">
    <citation type="submission" date="2020-08" db="EMBL/GenBank/DDBJ databases">
        <title>Novel species isolated from subtropical streams in China.</title>
        <authorList>
            <person name="Lu H."/>
        </authorList>
    </citation>
    <scope>NUCLEOTIDE SEQUENCE [LARGE SCALE GENOMIC DNA]</scope>
    <source>
        <strain evidence="1 2">LX15W</strain>
    </source>
</reference>
<gene>
    <name evidence="1" type="ORF">H8K55_19015</name>
</gene>
<organism evidence="1 2">
    <name type="scientific">Undibacterium flavidum</name>
    <dbReference type="NCBI Taxonomy" id="2762297"/>
    <lineage>
        <taxon>Bacteria</taxon>
        <taxon>Pseudomonadati</taxon>
        <taxon>Pseudomonadota</taxon>
        <taxon>Betaproteobacteria</taxon>
        <taxon>Burkholderiales</taxon>
        <taxon>Oxalobacteraceae</taxon>
        <taxon>Undibacterium</taxon>
    </lineage>
</organism>
<protein>
    <submittedName>
        <fullName evidence="1">Transglutaminase-like cysteine peptidase</fullName>
    </submittedName>
</protein>
<dbReference type="Pfam" id="PF06035">
    <property type="entry name" value="Peptidase_C93"/>
    <property type="match status" value="1"/>
</dbReference>
<dbReference type="Proteomes" id="UP000624279">
    <property type="component" value="Unassembled WGS sequence"/>
</dbReference>
<dbReference type="EMBL" id="JACOGA010000021">
    <property type="protein sequence ID" value="MBC3875689.1"/>
    <property type="molecule type" value="Genomic_DNA"/>
</dbReference>
<dbReference type="InterPro" id="IPR010319">
    <property type="entry name" value="Transglutaminase-like_Cys_pept"/>
</dbReference>
<accession>A0ABR6YGV6</accession>
<comment type="caution">
    <text evidence="1">The sequence shown here is derived from an EMBL/GenBank/DDBJ whole genome shotgun (WGS) entry which is preliminary data.</text>
</comment>
<proteinExistence type="predicted"/>
<evidence type="ECO:0000313" key="1">
    <source>
        <dbReference type="EMBL" id="MBC3875689.1"/>
    </source>
</evidence>
<dbReference type="PANTHER" id="PTHR39327">
    <property type="match status" value="1"/>
</dbReference>
<dbReference type="InterPro" id="IPR038765">
    <property type="entry name" value="Papain-like_cys_pep_sf"/>
</dbReference>